<gene>
    <name evidence="2" type="primary">Necator_chrII.g5365</name>
    <name evidence="2" type="ORF">RB195_017572</name>
</gene>
<dbReference type="EMBL" id="JAVFWL010000002">
    <property type="protein sequence ID" value="KAK6733885.1"/>
    <property type="molecule type" value="Genomic_DNA"/>
</dbReference>
<evidence type="ECO:0000256" key="1">
    <source>
        <dbReference type="SAM" id="Phobius"/>
    </source>
</evidence>
<evidence type="ECO:0008006" key="4">
    <source>
        <dbReference type="Google" id="ProtNLM"/>
    </source>
</evidence>
<name>A0ABR1C6V1_NECAM</name>
<proteinExistence type="predicted"/>
<keyword evidence="1" id="KW-0812">Transmembrane</keyword>
<evidence type="ECO:0000313" key="2">
    <source>
        <dbReference type="EMBL" id="KAK6733885.1"/>
    </source>
</evidence>
<comment type="caution">
    <text evidence="2">The sequence shown here is derived from an EMBL/GenBank/DDBJ whole genome shotgun (WGS) entry which is preliminary data.</text>
</comment>
<reference evidence="2 3" key="1">
    <citation type="submission" date="2023-08" db="EMBL/GenBank/DDBJ databases">
        <title>A Necator americanus chromosomal reference genome.</title>
        <authorList>
            <person name="Ilik V."/>
            <person name="Petrzelkova K.J."/>
            <person name="Pardy F."/>
            <person name="Fuh T."/>
            <person name="Niatou-Singa F.S."/>
            <person name="Gouil Q."/>
            <person name="Baker L."/>
            <person name="Ritchie M.E."/>
            <person name="Jex A.R."/>
            <person name="Gazzola D."/>
            <person name="Li H."/>
            <person name="Toshio Fujiwara R."/>
            <person name="Zhan B."/>
            <person name="Aroian R.V."/>
            <person name="Pafco B."/>
            <person name="Schwarz E.M."/>
        </authorList>
    </citation>
    <scope>NUCLEOTIDE SEQUENCE [LARGE SCALE GENOMIC DNA]</scope>
    <source>
        <strain evidence="2 3">Aroian</strain>
        <tissue evidence="2">Whole animal</tissue>
    </source>
</reference>
<evidence type="ECO:0000313" key="3">
    <source>
        <dbReference type="Proteomes" id="UP001303046"/>
    </source>
</evidence>
<keyword evidence="1" id="KW-1133">Transmembrane helix</keyword>
<accession>A0ABR1C6V1</accession>
<keyword evidence="1" id="KW-0472">Membrane</keyword>
<organism evidence="2 3">
    <name type="scientific">Necator americanus</name>
    <name type="common">Human hookworm</name>
    <dbReference type="NCBI Taxonomy" id="51031"/>
    <lineage>
        <taxon>Eukaryota</taxon>
        <taxon>Metazoa</taxon>
        <taxon>Ecdysozoa</taxon>
        <taxon>Nematoda</taxon>
        <taxon>Chromadorea</taxon>
        <taxon>Rhabditida</taxon>
        <taxon>Rhabditina</taxon>
        <taxon>Rhabditomorpha</taxon>
        <taxon>Strongyloidea</taxon>
        <taxon>Ancylostomatidae</taxon>
        <taxon>Bunostominae</taxon>
        <taxon>Necator</taxon>
    </lineage>
</organism>
<dbReference type="Proteomes" id="UP001303046">
    <property type="component" value="Unassembled WGS sequence"/>
</dbReference>
<protein>
    <recommendedName>
        <fullName evidence="4">EGF-like domain-containing protein</fullName>
    </recommendedName>
</protein>
<keyword evidence="3" id="KW-1185">Reference proteome</keyword>
<feature type="transmembrane region" description="Helical" evidence="1">
    <location>
        <begin position="127"/>
        <end position="146"/>
    </location>
</feature>
<sequence>MDLHHLLVLCCYSGQPFVDFHLAPAHSSTQQIDPTDWQASDTAVSLLDNSSMSSIPHLREVIEAGVSLSVCDLFNVTFSTTADQALFDRSQAKLACRCPIGFSGDSCEVPAPLPLSLATHQDQRTSMVIVFAAVLLALFTIVFMMVRGCFCDCFGPLSRTRTSSIYDKPLDPEDVNKCLQRYRAYEAQQEAKANEQQRPLIATISQSCAAPYDTAVLPSAPPIQNQIYRPRSPPPSYCSVVDGADRLPTAQSQL</sequence>